<evidence type="ECO:0000313" key="2">
    <source>
        <dbReference type="EMBL" id="QGM97105.1"/>
    </source>
</evidence>
<dbReference type="RefSeq" id="WP_016921648.1">
    <property type="nucleotide sequence ID" value="NZ_CP044331.1"/>
</dbReference>
<dbReference type="KEGG" id="mpar:F7D14_06195"/>
<proteinExistence type="predicted"/>
<keyword evidence="3" id="KW-1185">Reference proteome</keyword>
<organism evidence="2 3">
    <name type="scientific">Methylocystis parvus</name>
    <dbReference type="NCBI Taxonomy" id="134"/>
    <lineage>
        <taxon>Bacteria</taxon>
        <taxon>Pseudomonadati</taxon>
        <taxon>Pseudomonadota</taxon>
        <taxon>Alphaproteobacteria</taxon>
        <taxon>Hyphomicrobiales</taxon>
        <taxon>Methylocystaceae</taxon>
        <taxon>Methylocystis</taxon>
    </lineage>
</organism>
<feature type="compositionally biased region" description="Basic and acidic residues" evidence="1">
    <location>
        <begin position="7"/>
        <end position="18"/>
    </location>
</feature>
<evidence type="ECO:0000256" key="1">
    <source>
        <dbReference type="SAM" id="MobiDB-lite"/>
    </source>
</evidence>
<accession>A0A6B8M424</accession>
<dbReference type="EMBL" id="CP044331">
    <property type="protein sequence ID" value="QGM97105.1"/>
    <property type="molecule type" value="Genomic_DNA"/>
</dbReference>
<sequence>MWTPRADGAKALEQKDDDGANAPLKPEALYFISSDPTRLRALVLSDQGLDGAPLVFDIP</sequence>
<gene>
    <name evidence="2" type="ORF">F7D14_06195</name>
</gene>
<feature type="region of interest" description="Disordered" evidence="1">
    <location>
        <begin position="1"/>
        <end position="23"/>
    </location>
</feature>
<reference evidence="2 3" key="1">
    <citation type="submission" date="2019-09" db="EMBL/GenBank/DDBJ databases">
        <title>Isolation and complete genome sequencing of Methylocystis species.</title>
        <authorList>
            <person name="Rumah B.L."/>
            <person name="Stead C.E."/>
            <person name="Stevens B.C."/>
            <person name="Minton N.P."/>
            <person name="Grosse-Honebrink A."/>
            <person name="Zhang Y."/>
        </authorList>
    </citation>
    <scope>NUCLEOTIDE SEQUENCE [LARGE SCALE GENOMIC DNA]</scope>
    <source>
        <strain evidence="2 3">BRCS2</strain>
    </source>
</reference>
<dbReference type="AlphaFoldDB" id="A0A6B8M424"/>
<evidence type="ECO:0000313" key="3">
    <source>
        <dbReference type="Proteomes" id="UP000422569"/>
    </source>
</evidence>
<protein>
    <submittedName>
        <fullName evidence="2">Uncharacterized protein</fullName>
    </submittedName>
</protein>
<dbReference type="Proteomes" id="UP000422569">
    <property type="component" value="Chromosome"/>
</dbReference>
<name>A0A6B8M424_9HYPH</name>